<dbReference type="AlphaFoldDB" id="A0A4Y2MQ87"/>
<organism evidence="2 3">
    <name type="scientific">Araneus ventricosus</name>
    <name type="common">Orbweaver spider</name>
    <name type="synonym">Epeira ventricosa</name>
    <dbReference type="NCBI Taxonomy" id="182803"/>
    <lineage>
        <taxon>Eukaryota</taxon>
        <taxon>Metazoa</taxon>
        <taxon>Ecdysozoa</taxon>
        <taxon>Arthropoda</taxon>
        <taxon>Chelicerata</taxon>
        <taxon>Arachnida</taxon>
        <taxon>Araneae</taxon>
        <taxon>Araneomorphae</taxon>
        <taxon>Entelegynae</taxon>
        <taxon>Araneoidea</taxon>
        <taxon>Araneidae</taxon>
        <taxon>Araneus</taxon>
    </lineage>
</organism>
<proteinExistence type="predicted"/>
<reference evidence="2 3" key="1">
    <citation type="journal article" date="2019" name="Sci. Rep.">
        <title>Orb-weaving spider Araneus ventricosus genome elucidates the spidroin gene catalogue.</title>
        <authorList>
            <person name="Kono N."/>
            <person name="Nakamura H."/>
            <person name="Ohtoshi R."/>
            <person name="Moran D.A.P."/>
            <person name="Shinohara A."/>
            <person name="Yoshida Y."/>
            <person name="Fujiwara M."/>
            <person name="Mori M."/>
            <person name="Tomita M."/>
            <person name="Arakawa K."/>
        </authorList>
    </citation>
    <scope>NUCLEOTIDE SEQUENCE [LARGE SCALE GENOMIC DNA]</scope>
</reference>
<sequence length="93" mass="10553">MTYVTMIQNFHDLRPPTSTPGQNFGFASGSVHKSGVVLSSGRGSKERRPSQNSPRVTSKREANVSELNFCFDYVTTFQTLSVIRTYKMFVRRE</sequence>
<dbReference type="Proteomes" id="UP000499080">
    <property type="component" value="Unassembled WGS sequence"/>
</dbReference>
<evidence type="ECO:0000313" key="3">
    <source>
        <dbReference type="Proteomes" id="UP000499080"/>
    </source>
</evidence>
<feature type="region of interest" description="Disordered" evidence="1">
    <location>
        <begin position="35"/>
        <end position="60"/>
    </location>
</feature>
<comment type="caution">
    <text evidence="2">The sequence shown here is derived from an EMBL/GenBank/DDBJ whole genome shotgun (WGS) entry which is preliminary data.</text>
</comment>
<evidence type="ECO:0000313" key="2">
    <source>
        <dbReference type="EMBL" id="GBN28722.1"/>
    </source>
</evidence>
<evidence type="ECO:0000256" key="1">
    <source>
        <dbReference type="SAM" id="MobiDB-lite"/>
    </source>
</evidence>
<dbReference type="EMBL" id="BGPR01007682">
    <property type="protein sequence ID" value="GBN28722.1"/>
    <property type="molecule type" value="Genomic_DNA"/>
</dbReference>
<name>A0A4Y2MQ87_ARAVE</name>
<keyword evidence="3" id="KW-1185">Reference proteome</keyword>
<protein>
    <submittedName>
        <fullName evidence="2">Uncharacterized protein</fullName>
    </submittedName>
</protein>
<accession>A0A4Y2MQ87</accession>
<gene>
    <name evidence="2" type="ORF">AVEN_221431_1</name>
</gene>